<dbReference type="InterPro" id="IPR036388">
    <property type="entry name" value="WH-like_DNA-bd_sf"/>
</dbReference>
<dbReference type="SUPFAM" id="SSF48008">
    <property type="entry name" value="GntR ligand-binding domain-like"/>
    <property type="match status" value="1"/>
</dbReference>
<reference evidence="5 6" key="1">
    <citation type="submission" date="2017-05" db="EMBL/GenBank/DDBJ databases">
        <title>Complete and WGS of Bordetella genogroups.</title>
        <authorList>
            <person name="Spilker T."/>
            <person name="LiPuma J."/>
        </authorList>
    </citation>
    <scope>NUCLEOTIDE SEQUENCE [LARGE SCALE GENOMIC DNA]</scope>
    <source>
        <strain evidence="5 6">AU9919</strain>
    </source>
</reference>
<dbReference type="SUPFAM" id="SSF46785">
    <property type="entry name" value="Winged helix' DNA-binding domain"/>
    <property type="match status" value="1"/>
</dbReference>
<keyword evidence="2" id="KW-0238">DNA-binding</keyword>
<dbReference type="EMBL" id="NEVQ01000022">
    <property type="protein sequence ID" value="OZI50659.1"/>
    <property type="molecule type" value="Genomic_DNA"/>
</dbReference>
<evidence type="ECO:0000259" key="4">
    <source>
        <dbReference type="PROSITE" id="PS50949"/>
    </source>
</evidence>
<dbReference type="RefSeq" id="WP_094839082.1">
    <property type="nucleotide sequence ID" value="NZ_NEVQ01000022.1"/>
</dbReference>
<keyword evidence="1" id="KW-0805">Transcription regulation</keyword>
<dbReference type="AlphaFoldDB" id="A0A261TM36"/>
<evidence type="ECO:0000256" key="2">
    <source>
        <dbReference type="ARBA" id="ARBA00023125"/>
    </source>
</evidence>
<evidence type="ECO:0000313" key="5">
    <source>
        <dbReference type="EMBL" id="OZI50659.1"/>
    </source>
</evidence>
<organism evidence="5 6">
    <name type="scientific">Bordetella genomosp. 4</name>
    <dbReference type="NCBI Taxonomy" id="463044"/>
    <lineage>
        <taxon>Bacteria</taxon>
        <taxon>Pseudomonadati</taxon>
        <taxon>Pseudomonadota</taxon>
        <taxon>Betaproteobacteria</taxon>
        <taxon>Burkholderiales</taxon>
        <taxon>Alcaligenaceae</taxon>
        <taxon>Bordetella</taxon>
    </lineage>
</organism>
<dbReference type="CDD" id="cd07377">
    <property type="entry name" value="WHTH_GntR"/>
    <property type="match status" value="1"/>
</dbReference>
<gene>
    <name evidence="5" type="ORF">CAL20_22760</name>
</gene>
<dbReference type="Gene3D" id="1.20.120.530">
    <property type="entry name" value="GntR ligand-binding domain-like"/>
    <property type="match status" value="1"/>
</dbReference>
<evidence type="ECO:0000256" key="3">
    <source>
        <dbReference type="ARBA" id="ARBA00023163"/>
    </source>
</evidence>
<evidence type="ECO:0000256" key="1">
    <source>
        <dbReference type="ARBA" id="ARBA00023015"/>
    </source>
</evidence>
<dbReference type="PANTHER" id="PTHR43537:SF24">
    <property type="entry name" value="GLUCONATE OPERON TRANSCRIPTIONAL REPRESSOR"/>
    <property type="match status" value="1"/>
</dbReference>
<dbReference type="InterPro" id="IPR000524">
    <property type="entry name" value="Tscrpt_reg_HTH_GntR"/>
</dbReference>
<dbReference type="Proteomes" id="UP000216885">
    <property type="component" value="Unassembled WGS sequence"/>
</dbReference>
<dbReference type="GO" id="GO:0003700">
    <property type="term" value="F:DNA-binding transcription factor activity"/>
    <property type="evidence" value="ECO:0007669"/>
    <property type="project" value="InterPro"/>
</dbReference>
<dbReference type="SMART" id="SM00895">
    <property type="entry name" value="FCD"/>
    <property type="match status" value="1"/>
</dbReference>
<dbReference type="GO" id="GO:0003677">
    <property type="term" value="F:DNA binding"/>
    <property type="evidence" value="ECO:0007669"/>
    <property type="project" value="UniProtKB-KW"/>
</dbReference>
<dbReference type="PROSITE" id="PS50949">
    <property type="entry name" value="HTH_GNTR"/>
    <property type="match status" value="1"/>
</dbReference>
<name>A0A261TM36_9BORD</name>
<comment type="caution">
    <text evidence="5">The sequence shown here is derived from an EMBL/GenBank/DDBJ whole genome shotgun (WGS) entry which is preliminary data.</text>
</comment>
<dbReference type="Gene3D" id="1.10.10.10">
    <property type="entry name" value="Winged helix-like DNA-binding domain superfamily/Winged helix DNA-binding domain"/>
    <property type="match status" value="1"/>
</dbReference>
<dbReference type="Pfam" id="PF07729">
    <property type="entry name" value="FCD"/>
    <property type="match status" value="1"/>
</dbReference>
<dbReference type="Pfam" id="PF00392">
    <property type="entry name" value="GntR"/>
    <property type="match status" value="1"/>
</dbReference>
<evidence type="ECO:0000313" key="6">
    <source>
        <dbReference type="Proteomes" id="UP000216885"/>
    </source>
</evidence>
<keyword evidence="3" id="KW-0804">Transcription</keyword>
<dbReference type="InterPro" id="IPR011711">
    <property type="entry name" value="GntR_C"/>
</dbReference>
<proteinExistence type="predicted"/>
<dbReference type="PANTHER" id="PTHR43537">
    <property type="entry name" value="TRANSCRIPTIONAL REGULATOR, GNTR FAMILY"/>
    <property type="match status" value="1"/>
</dbReference>
<accession>A0A261TM36</accession>
<feature type="domain" description="HTH gntR-type" evidence="4">
    <location>
        <begin position="21"/>
        <end position="88"/>
    </location>
</feature>
<protein>
    <submittedName>
        <fullName evidence="5">GntR family transcriptional regulator</fullName>
    </submittedName>
</protein>
<keyword evidence="6" id="KW-1185">Reference proteome</keyword>
<dbReference type="InterPro" id="IPR036390">
    <property type="entry name" value="WH_DNA-bd_sf"/>
</dbReference>
<sequence>MSPSALIADTGELPSLQQKAKSASDVVFQGILRELEAHALVPGQRLVEVDLAAHFGVGRNSVREALQRLAAEGVIELSRHKGAAIRSLSQQETLDVLDVAERMLGLLARTAVRGVGEPSVRASLQETLQQLEQADQTQDSIAFARARRRFYRVLLDMGGNLELKRLFPTILMPVVHAQHRLPSLQKMRLDDYRRIALAVLEAKPEQAEAAASAHVNHVRTTIQAAYAAGKSS</sequence>
<dbReference type="PRINTS" id="PR00035">
    <property type="entry name" value="HTHGNTR"/>
</dbReference>
<dbReference type="InterPro" id="IPR008920">
    <property type="entry name" value="TF_FadR/GntR_C"/>
</dbReference>
<dbReference type="SMART" id="SM00345">
    <property type="entry name" value="HTH_GNTR"/>
    <property type="match status" value="1"/>
</dbReference>